<dbReference type="GO" id="GO:0046872">
    <property type="term" value="F:metal ion binding"/>
    <property type="evidence" value="ECO:0007669"/>
    <property type="project" value="TreeGrafter"/>
</dbReference>
<reference evidence="13 14" key="1">
    <citation type="journal article" date="2012" name="ISME J.">
        <title>Genomic insights to SAR86, an abundant and uncultivated marine bacterial lineage.</title>
        <authorList>
            <person name="Dupont C.L."/>
            <person name="Rusch D.B."/>
            <person name="Yooseph S."/>
            <person name="Lombardo M.J."/>
            <person name="Richter R.A."/>
            <person name="Valas R."/>
            <person name="Novotny M."/>
            <person name="Yee-Greenbaum J."/>
            <person name="Selengut J.D."/>
            <person name="Haft D.H."/>
            <person name="Halpern A.L."/>
            <person name="Lasken R.S."/>
            <person name="Nealson K."/>
            <person name="Friedman R."/>
            <person name="Venter J.C."/>
        </authorList>
    </citation>
    <scope>NUCLEOTIDE SEQUENCE [LARGE SCALE GENOMIC DNA]</scope>
</reference>
<dbReference type="GO" id="GO:0005829">
    <property type="term" value="C:cytosol"/>
    <property type="evidence" value="ECO:0007669"/>
    <property type="project" value="TreeGrafter"/>
</dbReference>
<dbReference type="GO" id="GO:0004357">
    <property type="term" value="F:glutamate-cysteine ligase activity"/>
    <property type="evidence" value="ECO:0007669"/>
    <property type="project" value="UniProtKB-EC"/>
</dbReference>
<comment type="similarity">
    <text evidence="2">Belongs to the glutamate--cysteine ligase type 1 family. Type 1 subfamily.</text>
</comment>
<dbReference type="UniPathway" id="UPA00142">
    <property type="reaction ID" value="UER00209"/>
</dbReference>
<comment type="pathway">
    <text evidence="1 11">Sulfur metabolism; glutathione biosynthesis; glutathione from L-cysteine and L-glutamate: step 1/2.</text>
</comment>
<dbReference type="AlphaFoldDB" id="J4V3H4"/>
<proteinExistence type="inferred from homology"/>
<gene>
    <name evidence="13" type="ORF">NT02SARS_1347</name>
</gene>
<dbReference type="GO" id="GO:0006750">
    <property type="term" value="P:glutathione biosynthetic process"/>
    <property type="evidence" value="ECO:0007669"/>
    <property type="project" value="UniProtKB-UniPathway"/>
</dbReference>
<evidence type="ECO:0000313" key="13">
    <source>
        <dbReference type="EMBL" id="EJP73087.1"/>
    </source>
</evidence>
<dbReference type="PANTHER" id="PTHR38761">
    <property type="entry name" value="GLUTAMATE--CYSTEINE LIGASE"/>
    <property type="match status" value="1"/>
</dbReference>
<dbReference type="EMBL" id="JH611183">
    <property type="protein sequence ID" value="EJP73087.1"/>
    <property type="molecule type" value="Genomic_DNA"/>
</dbReference>
<evidence type="ECO:0000256" key="4">
    <source>
        <dbReference type="ARBA" id="ARBA00014618"/>
    </source>
</evidence>
<feature type="domain" description="Glutamate--cysteine ligase" evidence="12">
    <location>
        <begin position="24"/>
        <end position="368"/>
    </location>
</feature>
<keyword evidence="6 10" id="KW-0317">Glutathione biosynthesis</keyword>
<evidence type="ECO:0000256" key="8">
    <source>
        <dbReference type="ARBA" id="ARBA00022840"/>
    </source>
</evidence>
<dbReference type="InterPro" id="IPR014746">
    <property type="entry name" value="Gln_synth/guanido_kin_cat_dom"/>
</dbReference>
<evidence type="ECO:0000256" key="10">
    <source>
        <dbReference type="RuleBase" id="RU003544"/>
    </source>
</evidence>
<keyword evidence="5 10" id="KW-0436">Ligase</keyword>
<dbReference type="GO" id="GO:0005524">
    <property type="term" value="F:ATP binding"/>
    <property type="evidence" value="ECO:0007669"/>
    <property type="project" value="UniProtKB-KW"/>
</dbReference>
<evidence type="ECO:0000256" key="9">
    <source>
        <dbReference type="ARBA" id="ARBA00048819"/>
    </source>
</evidence>
<evidence type="ECO:0000256" key="6">
    <source>
        <dbReference type="ARBA" id="ARBA00022684"/>
    </source>
</evidence>
<dbReference type="PANTHER" id="PTHR38761:SF1">
    <property type="entry name" value="GLUTAMATE--CYSTEINE LIGASE"/>
    <property type="match status" value="1"/>
</dbReference>
<evidence type="ECO:0000256" key="1">
    <source>
        <dbReference type="ARBA" id="ARBA00005006"/>
    </source>
</evidence>
<evidence type="ECO:0000256" key="5">
    <source>
        <dbReference type="ARBA" id="ARBA00022598"/>
    </source>
</evidence>
<evidence type="ECO:0000313" key="14">
    <source>
        <dbReference type="Proteomes" id="UP000010116"/>
    </source>
</evidence>
<evidence type="ECO:0000256" key="3">
    <source>
        <dbReference type="ARBA" id="ARBA00012220"/>
    </source>
</evidence>
<evidence type="ECO:0000256" key="7">
    <source>
        <dbReference type="ARBA" id="ARBA00022741"/>
    </source>
</evidence>
<dbReference type="Proteomes" id="UP000010116">
    <property type="component" value="Unassembled WGS sequence"/>
</dbReference>
<dbReference type="SUPFAM" id="SSF55931">
    <property type="entry name" value="Glutamine synthetase/guanido kinase"/>
    <property type="match status" value="1"/>
</dbReference>
<evidence type="ECO:0000256" key="11">
    <source>
        <dbReference type="RuleBase" id="RU004391"/>
    </source>
</evidence>
<evidence type="ECO:0000259" key="12">
    <source>
        <dbReference type="Pfam" id="PF04262"/>
    </source>
</evidence>
<keyword evidence="7" id="KW-0547">Nucleotide-binding</keyword>
<dbReference type="HOGENOM" id="CLU_020728_3_0_6"/>
<protein>
    <recommendedName>
        <fullName evidence="4 11">Glutamate--cysteine ligase</fullName>
        <ecNumber evidence="3 11">6.3.2.2</ecNumber>
    </recommendedName>
</protein>
<dbReference type="Gene3D" id="3.30.590.20">
    <property type="match status" value="1"/>
</dbReference>
<accession>J4V3H4</accession>
<organism evidence="13 14">
    <name type="scientific">SAR86 cluster bacterium SAR86B</name>
    <dbReference type="NCBI Taxonomy" id="1123867"/>
    <lineage>
        <taxon>Bacteria</taxon>
        <taxon>Pseudomonadati</taxon>
        <taxon>Pseudomonadota</taxon>
        <taxon>Gammaproteobacteria</taxon>
        <taxon>SAR86 cluster</taxon>
    </lineage>
</organism>
<dbReference type="EC" id="6.3.2.2" evidence="3 11"/>
<sequence>MPEDSLRLKLNQLKNKGFFEDLVVLRGIEKESLRVDGSGVISTKDHPESLGSKYTNPEITIDFAESQIELVSPIFDSAKNMIAYLEELHAFVLNNLEEDESLWPLSMPPRVTDTSSIQIGKWPLTNNGKLKELYRVGLANRHGKIMQCVSGIHYNFSIDSKSLKILNPSPSNAYLGLIRNFKRIFWLVLTEFGASQVIDKSYPSNIEMSKLNSSDLYLKDATSLRMSNIGYVSSAQADLNLDYNSLEGFLEILKDGLLRPYADYTQIDNNNQSNKRLQISDSIIQIENELYDSIRPKRSLEKNYRPYELLKNKGIEYVEVRGIDLDPNSPTGIDINKALLIELILLYCLINESPFIDSDEKKLIALNESEAIFNGKNKDAAIHIENKSINMNDIKRNIFDDLELLAEYLKNEDYKKAIRSHRTAVTELQSDIINSSNLTFHEYGLELIDKHSSLKNKFSSKDLMPYKSRALESLEKLNNINYDEGINFDNFLIDFNSKLNN</sequence>
<name>J4V3H4_9GAMM</name>
<dbReference type="InterPro" id="IPR007370">
    <property type="entry name" value="Glu_cys_ligase"/>
</dbReference>
<dbReference type="InterPro" id="IPR006334">
    <property type="entry name" value="Glut_cys_ligase"/>
</dbReference>
<dbReference type="Pfam" id="PF04262">
    <property type="entry name" value="Glu_cys_ligase"/>
    <property type="match status" value="1"/>
</dbReference>
<keyword evidence="8" id="KW-0067">ATP-binding</keyword>
<comment type="catalytic activity">
    <reaction evidence="9 11">
        <text>L-cysteine + L-glutamate + ATP = gamma-L-glutamyl-L-cysteine + ADP + phosphate + H(+)</text>
        <dbReference type="Rhea" id="RHEA:13285"/>
        <dbReference type="ChEBI" id="CHEBI:15378"/>
        <dbReference type="ChEBI" id="CHEBI:29985"/>
        <dbReference type="ChEBI" id="CHEBI:30616"/>
        <dbReference type="ChEBI" id="CHEBI:35235"/>
        <dbReference type="ChEBI" id="CHEBI:43474"/>
        <dbReference type="ChEBI" id="CHEBI:58173"/>
        <dbReference type="ChEBI" id="CHEBI:456216"/>
        <dbReference type="EC" id="6.3.2.2"/>
    </reaction>
</comment>
<evidence type="ECO:0000256" key="2">
    <source>
        <dbReference type="ARBA" id="ARBA00008772"/>
    </source>
</evidence>